<keyword evidence="2" id="KW-1185">Reference proteome</keyword>
<dbReference type="STRING" id="683228.GA0070617_0452"/>
<reference evidence="1 2" key="1">
    <citation type="submission" date="2016-06" db="EMBL/GenBank/DDBJ databases">
        <authorList>
            <person name="Kjaerup R.B."/>
            <person name="Dalgaard T.S."/>
            <person name="Juul-Madsen H.R."/>
        </authorList>
    </citation>
    <scope>NUCLEOTIDE SEQUENCE [LARGE SCALE GENOMIC DNA]</scope>
    <source>
        <strain evidence="1 2">DSM 45577</strain>
    </source>
</reference>
<sequence>MTGREPVLIRCSWLVLTYHRHRRCGSCRDGRCPRVELARRRIRAWRRYGS</sequence>
<gene>
    <name evidence="1" type="ORF">GA0070617_0452</name>
</gene>
<proteinExistence type="predicted"/>
<dbReference type="Proteomes" id="UP000198937">
    <property type="component" value="Unassembled WGS sequence"/>
</dbReference>
<name>A0A1C6TZ27_9ACTN</name>
<dbReference type="EMBL" id="FMIA01000002">
    <property type="protein sequence ID" value="SCL47017.1"/>
    <property type="molecule type" value="Genomic_DNA"/>
</dbReference>
<accession>A0A1C6TZ27</accession>
<organism evidence="1 2">
    <name type="scientific">Micromonospora yangpuensis</name>
    <dbReference type="NCBI Taxonomy" id="683228"/>
    <lineage>
        <taxon>Bacteria</taxon>
        <taxon>Bacillati</taxon>
        <taxon>Actinomycetota</taxon>
        <taxon>Actinomycetes</taxon>
        <taxon>Micromonosporales</taxon>
        <taxon>Micromonosporaceae</taxon>
        <taxon>Micromonospora</taxon>
    </lineage>
</organism>
<evidence type="ECO:0000313" key="2">
    <source>
        <dbReference type="Proteomes" id="UP000198937"/>
    </source>
</evidence>
<protein>
    <submittedName>
        <fullName evidence="1">Uncharacterized protein</fullName>
    </submittedName>
</protein>
<dbReference type="AlphaFoldDB" id="A0A1C6TZ27"/>
<evidence type="ECO:0000313" key="1">
    <source>
        <dbReference type="EMBL" id="SCL47017.1"/>
    </source>
</evidence>